<protein>
    <submittedName>
        <fullName evidence="6">Daunorubicin ABC transporter ATP-binding protein</fullName>
    </submittedName>
</protein>
<dbReference type="RefSeq" id="WP_058939714.1">
    <property type="nucleotide sequence ID" value="NZ_LLYW01000041.1"/>
</dbReference>
<name>A0A100XW29_9EURY</name>
<evidence type="ECO:0000256" key="2">
    <source>
        <dbReference type="ARBA" id="ARBA00022448"/>
    </source>
</evidence>
<dbReference type="EMBL" id="LLYW01000041">
    <property type="protein sequence ID" value="KUH32072.1"/>
    <property type="molecule type" value="Genomic_DNA"/>
</dbReference>
<dbReference type="STRING" id="227598.APY94_11190"/>
<dbReference type="Proteomes" id="UP000053462">
    <property type="component" value="Unassembled WGS sequence"/>
</dbReference>
<gene>
    <name evidence="6" type="ORF">APY94_11190</name>
</gene>
<dbReference type="InterPro" id="IPR003593">
    <property type="entry name" value="AAA+_ATPase"/>
</dbReference>
<dbReference type="AlphaFoldDB" id="A0A100XW29"/>
<dbReference type="GO" id="GO:0005524">
    <property type="term" value="F:ATP binding"/>
    <property type="evidence" value="ECO:0007669"/>
    <property type="project" value="UniProtKB-KW"/>
</dbReference>
<evidence type="ECO:0000313" key="6">
    <source>
        <dbReference type="EMBL" id="KUH32072.1"/>
    </source>
</evidence>
<dbReference type="InterPro" id="IPR050763">
    <property type="entry name" value="ABC_transporter_ATP-binding"/>
</dbReference>
<feature type="domain" description="ABC transporter" evidence="5">
    <location>
        <begin position="4"/>
        <end position="229"/>
    </location>
</feature>
<keyword evidence="2" id="KW-0813">Transport</keyword>
<keyword evidence="3" id="KW-0547">Nucleotide-binding</keyword>
<organism evidence="6 7">
    <name type="scientific">Thermococcus celericrescens</name>
    <dbReference type="NCBI Taxonomy" id="227598"/>
    <lineage>
        <taxon>Archaea</taxon>
        <taxon>Methanobacteriati</taxon>
        <taxon>Methanobacteriota</taxon>
        <taxon>Thermococci</taxon>
        <taxon>Thermococcales</taxon>
        <taxon>Thermococcaceae</taxon>
        <taxon>Thermococcus</taxon>
    </lineage>
</organism>
<reference evidence="6 7" key="1">
    <citation type="submission" date="2015-10" db="EMBL/GenBank/DDBJ databases">
        <title>Draft genome sequence of Thermococcus celericrescens strain DSM 17994.</title>
        <authorList>
            <person name="Hong S.-J."/>
            <person name="Park C.-E."/>
            <person name="Shin J.-H."/>
        </authorList>
    </citation>
    <scope>NUCLEOTIDE SEQUENCE [LARGE SCALE GENOMIC DNA]</scope>
    <source>
        <strain evidence="6 7">DSM 17994</strain>
    </source>
</reference>
<accession>A0A100XW29</accession>
<dbReference type="OrthoDB" id="87732at2157"/>
<evidence type="ECO:0000259" key="5">
    <source>
        <dbReference type="PROSITE" id="PS50893"/>
    </source>
</evidence>
<keyword evidence="7" id="KW-1185">Reference proteome</keyword>
<dbReference type="SMART" id="SM00382">
    <property type="entry name" value="AAA"/>
    <property type="match status" value="1"/>
</dbReference>
<dbReference type="InterPro" id="IPR003439">
    <property type="entry name" value="ABC_transporter-like_ATP-bd"/>
</dbReference>
<sequence>MPSIEVRGLSKWYGSKKALSDVSFTVEEGEIVGIIGPNGAGKTTLIRILSCLLKPDSGEVRIFGKGPCEARNLFALLPQDVKAHFYTLTPRDYVYHYLRMRGLAKSEARRRADEAMGLFRIDYSDEPMSTLSGGMVRRALLAMVLSADAKLYFLDEPTVGLDVENRLSLWEVLREKAEESTIVLTSHYLNEISSVCDRVLLLKDGQVKAFGRPERVARDYLSGLHSKIVAFEDVKLEGFLLKKAGRNTYIYTRSGREEKEIMEALESSGVPFRRESLTIEDVFITGGLDAGAD</sequence>
<dbReference type="PANTHER" id="PTHR42711:SF5">
    <property type="entry name" value="ABC TRANSPORTER ATP-BINDING PROTEIN NATA"/>
    <property type="match status" value="1"/>
</dbReference>
<dbReference type="Gene3D" id="3.40.50.300">
    <property type="entry name" value="P-loop containing nucleotide triphosphate hydrolases"/>
    <property type="match status" value="1"/>
</dbReference>
<comment type="similarity">
    <text evidence="1">Belongs to the ABC transporter superfamily.</text>
</comment>
<dbReference type="GO" id="GO:0016887">
    <property type="term" value="F:ATP hydrolysis activity"/>
    <property type="evidence" value="ECO:0007669"/>
    <property type="project" value="InterPro"/>
</dbReference>
<dbReference type="CDD" id="cd03230">
    <property type="entry name" value="ABC_DR_subfamily_A"/>
    <property type="match status" value="1"/>
</dbReference>
<dbReference type="Pfam" id="PF00005">
    <property type="entry name" value="ABC_tran"/>
    <property type="match status" value="1"/>
</dbReference>
<proteinExistence type="inferred from homology"/>
<dbReference type="SUPFAM" id="SSF52540">
    <property type="entry name" value="P-loop containing nucleoside triphosphate hydrolases"/>
    <property type="match status" value="1"/>
</dbReference>
<dbReference type="InterPro" id="IPR027417">
    <property type="entry name" value="P-loop_NTPase"/>
</dbReference>
<evidence type="ECO:0000256" key="3">
    <source>
        <dbReference type="ARBA" id="ARBA00022741"/>
    </source>
</evidence>
<comment type="caution">
    <text evidence="6">The sequence shown here is derived from an EMBL/GenBank/DDBJ whole genome shotgun (WGS) entry which is preliminary data.</text>
</comment>
<dbReference type="PROSITE" id="PS50893">
    <property type="entry name" value="ABC_TRANSPORTER_2"/>
    <property type="match status" value="1"/>
</dbReference>
<keyword evidence="4 6" id="KW-0067">ATP-binding</keyword>
<dbReference type="PANTHER" id="PTHR42711">
    <property type="entry name" value="ABC TRANSPORTER ATP-BINDING PROTEIN"/>
    <property type="match status" value="1"/>
</dbReference>
<evidence type="ECO:0000256" key="1">
    <source>
        <dbReference type="ARBA" id="ARBA00005417"/>
    </source>
</evidence>
<evidence type="ECO:0000313" key="7">
    <source>
        <dbReference type="Proteomes" id="UP000053462"/>
    </source>
</evidence>
<evidence type="ECO:0000256" key="4">
    <source>
        <dbReference type="ARBA" id="ARBA00022840"/>
    </source>
</evidence>